<evidence type="ECO:0000256" key="2">
    <source>
        <dbReference type="ARBA" id="ARBA00022448"/>
    </source>
</evidence>
<keyword evidence="8" id="KW-0998">Cell outer membrane</keyword>
<dbReference type="InterPro" id="IPR003593">
    <property type="entry name" value="AAA+_ATPase"/>
</dbReference>
<dbReference type="SUPFAM" id="SSF56954">
    <property type="entry name" value="Outer membrane efflux proteins (OEP)"/>
    <property type="match status" value="1"/>
</dbReference>
<dbReference type="InterPro" id="IPR003423">
    <property type="entry name" value="OMP_efflux"/>
</dbReference>
<dbReference type="Pfam" id="PF00005">
    <property type="entry name" value="ABC_tran"/>
    <property type="match status" value="1"/>
</dbReference>
<evidence type="ECO:0000256" key="4">
    <source>
        <dbReference type="ARBA" id="ARBA00022692"/>
    </source>
</evidence>
<evidence type="ECO:0000256" key="1">
    <source>
        <dbReference type="ARBA" id="ARBA00004442"/>
    </source>
</evidence>
<organism evidence="10">
    <name type="scientific">termite gut metagenome</name>
    <dbReference type="NCBI Taxonomy" id="433724"/>
    <lineage>
        <taxon>unclassified sequences</taxon>
        <taxon>metagenomes</taxon>
        <taxon>organismal metagenomes</taxon>
    </lineage>
</organism>
<comment type="subcellular location">
    <subcellularLocation>
        <location evidence="1">Cell outer membrane</location>
    </subcellularLocation>
</comment>
<dbReference type="AlphaFoldDB" id="A0A5J4QEQ8"/>
<dbReference type="GO" id="GO:0005524">
    <property type="term" value="F:ATP binding"/>
    <property type="evidence" value="ECO:0007669"/>
    <property type="project" value="UniProtKB-KW"/>
</dbReference>
<feature type="domain" description="ABC transporter" evidence="9">
    <location>
        <begin position="2"/>
        <end position="272"/>
    </location>
</feature>
<evidence type="ECO:0000256" key="5">
    <source>
        <dbReference type="ARBA" id="ARBA00022741"/>
    </source>
</evidence>
<dbReference type="SMART" id="SM00382">
    <property type="entry name" value="AAA"/>
    <property type="match status" value="1"/>
</dbReference>
<sequence>IFRTEEVETWALNDVNIEVKEGEFIAVMGPSGCGKSTLLNIFGLLDNPTNGEYYLNGTEVSKYTESQRTGLRSYLGILEDIELKVSINGNLPDFTVDLEAALLMATTNSPDIQHMIRLKLESESAVERAKVETGLKTEMYLRFGLTQTAGTLKEAYRDSPNQQYISLSLAFPILDWGRGKGRIRLARSQRDLVYAQTEQSRTDFDLNVRKLVKQFNLQKQRVQIAARTNETAQRRHEVARRLYILGKSTILDLNASISEKDAAKRNYVNALHTYWGLYYALRSLTLYDFETSEELKIQDDKLKNGG</sequence>
<dbReference type="InterPro" id="IPR027417">
    <property type="entry name" value="P-loop_NTPase"/>
</dbReference>
<dbReference type="Pfam" id="PF02321">
    <property type="entry name" value="OEP"/>
    <property type="match status" value="1"/>
</dbReference>
<evidence type="ECO:0000256" key="8">
    <source>
        <dbReference type="ARBA" id="ARBA00023237"/>
    </source>
</evidence>
<evidence type="ECO:0000256" key="6">
    <source>
        <dbReference type="ARBA" id="ARBA00022840"/>
    </source>
</evidence>
<keyword evidence="7" id="KW-0472">Membrane</keyword>
<dbReference type="SUPFAM" id="SSF52540">
    <property type="entry name" value="P-loop containing nucleoside triphosphate hydrolases"/>
    <property type="match status" value="1"/>
</dbReference>
<dbReference type="PROSITE" id="PS50893">
    <property type="entry name" value="ABC_TRANSPORTER_2"/>
    <property type="match status" value="1"/>
</dbReference>
<keyword evidence="2" id="KW-0813">Transport</keyword>
<dbReference type="PANTHER" id="PTHR30026:SF20">
    <property type="entry name" value="OUTER MEMBRANE PROTEIN TOLC"/>
    <property type="match status" value="1"/>
</dbReference>
<name>A0A5J4QEQ8_9ZZZZ</name>
<evidence type="ECO:0000256" key="7">
    <source>
        <dbReference type="ARBA" id="ARBA00023136"/>
    </source>
</evidence>
<feature type="non-terminal residue" evidence="10">
    <location>
        <position position="1"/>
    </location>
</feature>
<keyword evidence="5" id="KW-0547">Nucleotide-binding</keyword>
<dbReference type="GO" id="GO:0016887">
    <property type="term" value="F:ATP hydrolysis activity"/>
    <property type="evidence" value="ECO:0007669"/>
    <property type="project" value="InterPro"/>
</dbReference>
<proteinExistence type="predicted"/>
<dbReference type="GO" id="GO:1990281">
    <property type="term" value="C:efflux pump complex"/>
    <property type="evidence" value="ECO:0007669"/>
    <property type="project" value="TreeGrafter"/>
</dbReference>
<dbReference type="Gene3D" id="3.40.50.300">
    <property type="entry name" value="P-loop containing nucleotide triphosphate hydrolases"/>
    <property type="match status" value="1"/>
</dbReference>
<comment type="caution">
    <text evidence="10">The sequence shown here is derived from an EMBL/GenBank/DDBJ whole genome shotgun (WGS) entry which is preliminary data.</text>
</comment>
<dbReference type="PANTHER" id="PTHR30026">
    <property type="entry name" value="OUTER MEMBRANE PROTEIN TOLC"/>
    <property type="match status" value="1"/>
</dbReference>
<protein>
    <recommendedName>
        <fullName evidence="9">ABC transporter domain-containing protein</fullName>
    </recommendedName>
</protein>
<reference evidence="10" key="1">
    <citation type="submission" date="2019-03" db="EMBL/GenBank/DDBJ databases">
        <title>Single cell metagenomics reveals metabolic interactions within the superorganism composed of flagellate Streblomastix strix and complex community of Bacteroidetes bacteria on its surface.</title>
        <authorList>
            <person name="Treitli S.C."/>
            <person name="Kolisko M."/>
            <person name="Husnik F."/>
            <person name="Keeling P."/>
            <person name="Hampl V."/>
        </authorList>
    </citation>
    <scope>NUCLEOTIDE SEQUENCE</scope>
    <source>
        <strain evidence="10">STM</strain>
    </source>
</reference>
<evidence type="ECO:0000313" key="10">
    <source>
        <dbReference type="EMBL" id="KAA6320526.1"/>
    </source>
</evidence>
<dbReference type="GO" id="GO:0015288">
    <property type="term" value="F:porin activity"/>
    <property type="evidence" value="ECO:0007669"/>
    <property type="project" value="TreeGrafter"/>
</dbReference>
<dbReference type="InterPro" id="IPR003439">
    <property type="entry name" value="ABC_transporter-like_ATP-bd"/>
</dbReference>
<accession>A0A5J4QEQ8</accession>
<dbReference type="GO" id="GO:0015562">
    <property type="term" value="F:efflux transmembrane transporter activity"/>
    <property type="evidence" value="ECO:0007669"/>
    <property type="project" value="InterPro"/>
</dbReference>
<dbReference type="Gene3D" id="1.20.1600.10">
    <property type="entry name" value="Outer membrane efflux proteins (OEP)"/>
    <property type="match status" value="1"/>
</dbReference>
<dbReference type="GO" id="GO:0009279">
    <property type="term" value="C:cell outer membrane"/>
    <property type="evidence" value="ECO:0007669"/>
    <property type="project" value="UniProtKB-SubCell"/>
</dbReference>
<dbReference type="EMBL" id="SNRY01003560">
    <property type="protein sequence ID" value="KAA6320526.1"/>
    <property type="molecule type" value="Genomic_DNA"/>
</dbReference>
<keyword evidence="4" id="KW-0812">Transmembrane</keyword>
<keyword evidence="6" id="KW-0067">ATP-binding</keyword>
<gene>
    <name evidence="10" type="ORF">EZS27_029709</name>
</gene>
<keyword evidence="3" id="KW-1134">Transmembrane beta strand</keyword>
<dbReference type="InterPro" id="IPR051906">
    <property type="entry name" value="TolC-like"/>
</dbReference>
<evidence type="ECO:0000259" key="9">
    <source>
        <dbReference type="PROSITE" id="PS50893"/>
    </source>
</evidence>
<evidence type="ECO:0000256" key="3">
    <source>
        <dbReference type="ARBA" id="ARBA00022452"/>
    </source>
</evidence>